<dbReference type="GO" id="GO:0016485">
    <property type="term" value="P:protein processing"/>
    <property type="evidence" value="ECO:0007669"/>
    <property type="project" value="TreeGrafter"/>
</dbReference>
<keyword evidence="4" id="KW-0378">Hydrolase</keyword>
<organism evidence="6 7">
    <name type="scientific">Campylobacter californiensis</name>
    <dbReference type="NCBI Taxonomy" id="1032243"/>
    <lineage>
        <taxon>Bacteria</taxon>
        <taxon>Pseudomonadati</taxon>
        <taxon>Campylobacterota</taxon>
        <taxon>Epsilonproteobacteria</taxon>
        <taxon>Campylobacterales</taxon>
        <taxon>Campylobacteraceae</taxon>
        <taxon>Campylobacter</taxon>
    </lineage>
</organism>
<evidence type="ECO:0000313" key="5">
    <source>
        <dbReference type="EMBL" id="MBE2985959.1"/>
    </source>
</evidence>
<evidence type="ECO:0000256" key="3">
    <source>
        <dbReference type="ARBA" id="ARBA00022750"/>
    </source>
</evidence>
<keyword evidence="7" id="KW-1185">Reference proteome</keyword>
<dbReference type="SUPFAM" id="SSF53163">
    <property type="entry name" value="HybD-like"/>
    <property type="match status" value="1"/>
</dbReference>
<dbReference type="PANTHER" id="PTHR30302:SF1">
    <property type="entry name" value="HYDROGENASE 2 MATURATION PROTEASE"/>
    <property type="match status" value="1"/>
</dbReference>
<dbReference type="Gene3D" id="3.40.50.1450">
    <property type="entry name" value="HybD-like"/>
    <property type="match status" value="1"/>
</dbReference>
<protein>
    <submittedName>
        <fullName evidence="6">HyaD/HybD family hydrogenase maturation endopeptidase</fullName>
    </submittedName>
</protein>
<evidence type="ECO:0000313" key="6">
    <source>
        <dbReference type="EMBL" id="MBE3607978.1"/>
    </source>
</evidence>
<evidence type="ECO:0000313" key="8">
    <source>
        <dbReference type="Proteomes" id="UP001318760"/>
    </source>
</evidence>
<dbReference type="Pfam" id="PF01750">
    <property type="entry name" value="HycI"/>
    <property type="match status" value="1"/>
</dbReference>
<comment type="similarity">
    <text evidence="1">Belongs to the peptidase A31 family.</text>
</comment>
<dbReference type="AlphaFoldDB" id="A0AAW3ZVZ8"/>
<evidence type="ECO:0000256" key="2">
    <source>
        <dbReference type="ARBA" id="ARBA00022670"/>
    </source>
</evidence>
<evidence type="ECO:0000313" key="7">
    <source>
        <dbReference type="Proteomes" id="UP000650616"/>
    </source>
</evidence>
<dbReference type="EMBL" id="LIWG01000004">
    <property type="protein sequence ID" value="MBE3607978.1"/>
    <property type="molecule type" value="Genomic_DNA"/>
</dbReference>
<evidence type="ECO:0000256" key="4">
    <source>
        <dbReference type="ARBA" id="ARBA00022801"/>
    </source>
</evidence>
<dbReference type="GO" id="GO:0004190">
    <property type="term" value="F:aspartic-type endopeptidase activity"/>
    <property type="evidence" value="ECO:0007669"/>
    <property type="project" value="UniProtKB-KW"/>
</dbReference>
<dbReference type="PRINTS" id="PR00446">
    <property type="entry name" value="HYDRGNUPTAKE"/>
</dbReference>
<dbReference type="Proteomes" id="UP000650616">
    <property type="component" value="Unassembled WGS sequence"/>
</dbReference>
<comment type="caution">
    <text evidence="6">The sequence shown here is derived from an EMBL/GenBank/DDBJ whole genome shotgun (WGS) entry which is preliminary data.</text>
</comment>
<proteinExistence type="inferred from homology"/>
<dbReference type="GO" id="GO:0008047">
    <property type="term" value="F:enzyme activator activity"/>
    <property type="evidence" value="ECO:0007669"/>
    <property type="project" value="InterPro"/>
</dbReference>
<sequence length="184" mass="20939">MKFLLLGIGNVMFGDEGFGVHFIKWIERNYRFTSKEHLLEFIDGGTLAMALTPVISEFDSIVMVDCIEANDSKVGEIYFFDYENIPEFINFDGSAHEVEMKQTLAYMDILGDRPEVKILGLIPKRIEPMSFELSSQLINGANVALNALLNYLLKCGFEYEKIDNLSIQDIANEYKKKGFYGSSF</sequence>
<keyword evidence="3" id="KW-0064">Aspartyl protease</keyword>
<reference evidence="5 8" key="2">
    <citation type="submission" date="2020-10" db="EMBL/GenBank/DDBJ databases">
        <title>Campylobacter californiensis sp. nov. isolated from cattle and feral swine in California.</title>
        <authorList>
            <person name="Miller W.G."/>
        </authorList>
    </citation>
    <scope>NUCLEOTIDE SEQUENCE [LARGE SCALE GENOMIC DNA]</scope>
    <source>
        <strain evidence="5 8">RM12919</strain>
    </source>
</reference>
<dbReference type="PANTHER" id="PTHR30302">
    <property type="entry name" value="HYDROGENASE 1 MATURATION PROTEASE"/>
    <property type="match status" value="1"/>
</dbReference>
<dbReference type="NCBIfam" id="TIGR00072">
    <property type="entry name" value="hydrog_prot"/>
    <property type="match status" value="1"/>
</dbReference>
<reference evidence="6 7" key="1">
    <citation type="submission" date="2015-08" db="EMBL/GenBank/DDBJ databases">
        <title>Comparative genomics of the Campylobacter concisus group.</title>
        <authorList>
            <person name="Yee E."/>
            <person name="Chapman M.H."/>
            <person name="Huynh S."/>
            <person name="Bono J.L."/>
            <person name="On S.L."/>
            <person name="St Leger J."/>
            <person name="Foster G."/>
            <person name="Parker C.T."/>
            <person name="Miller W.G."/>
        </authorList>
    </citation>
    <scope>NUCLEOTIDE SEQUENCE [LARGE SCALE GENOMIC DNA]</scope>
    <source>
        <strain evidence="6 7">RM9337</strain>
    </source>
</reference>
<dbReference type="CDD" id="cd06062">
    <property type="entry name" value="H2MP_MemB-H2up"/>
    <property type="match status" value="1"/>
</dbReference>
<name>A0AAW3ZVZ8_9BACT</name>
<dbReference type="RefSeq" id="WP_170016049.1">
    <property type="nucleotide sequence ID" value="NZ_CP012545.1"/>
</dbReference>
<dbReference type="Proteomes" id="UP001318760">
    <property type="component" value="Unassembled WGS sequence"/>
</dbReference>
<dbReference type="EMBL" id="JADBHS010000003">
    <property type="protein sequence ID" value="MBE2985959.1"/>
    <property type="molecule type" value="Genomic_DNA"/>
</dbReference>
<dbReference type="InterPro" id="IPR023430">
    <property type="entry name" value="Pept_HybD-like_dom_sf"/>
</dbReference>
<evidence type="ECO:0000256" key="1">
    <source>
        <dbReference type="ARBA" id="ARBA00006814"/>
    </source>
</evidence>
<gene>
    <name evidence="5" type="ORF">CCAL12919_02245</name>
    <name evidence="6" type="ORF">CCAL9337_04430</name>
</gene>
<keyword evidence="2" id="KW-0645">Protease</keyword>
<accession>A0AAW3ZVZ8</accession>
<dbReference type="InterPro" id="IPR000671">
    <property type="entry name" value="Peptidase_A31"/>
</dbReference>